<dbReference type="InterPro" id="IPR015943">
    <property type="entry name" value="WD40/YVTN_repeat-like_dom_sf"/>
</dbReference>
<dbReference type="SUPFAM" id="SSF50978">
    <property type="entry name" value="WD40 repeat-like"/>
    <property type="match status" value="1"/>
</dbReference>
<evidence type="ECO:0000313" key="9">
    <source>
        <dbReference type="Proteomes" id="UP000014760"/>
    </source>
</evidence>
<dbReference type="InterPro" id="IPR036322">
    <property type="entry name" value="WD40_repeat_dom_sf"/>
</dbReference>
<dbReference type="GO" id="GO:0031124">
    <property type="term" value="P:mRNA 3'-end processing"/>
    <property type="evidence" value="ECO:0007669"/>
    <property type="project" value="InterPro"/>
</dbReference>
<feature type="repeat" description="WD" evidence="5">
    <location>
        <begin position="180"/>
        <end position="212"/>
    </location>
</feature>
<dbReference type="Gene3D" id="2.130.10.10">
    <property type="entry name" value="YVTN repeat-like/Quinoprotein amine dehydrogenase"/>
    <property type="match status" value="2"/>
</dbReference>
<evidence type="ECO:0000313" key="8">
    <source>
        <dbReference type="EnsemblMetazoa" id="CapteP149680"/>
    </source>
</evidence>
<dbReference type="Pfam" id="PF00400">
    <property type="entry name" value="WD40"/>
    <property type="match status" value="7"/>
</dbReference>
<gene>
    <name evidence="7" type="ORF">CAPTEDRAFT_149680</name>
</gene>
<dbReference type="EMBL" id="AMQN01003769">
    <property type="status" value="NOT_ANNOTATED_CDS"/>
    <property type="molecule type" value="Genomic_DNA"/>
</dbReference>
<dbReference type="SMART" id="SM00320">
    <property type="entry name" value="WD40"/>
    <property type="match status" value="7"/>
</dbReference>
<reference evidence="8" key="3">
    <citation type="submission" date="2015-06" db="UniProtKB">
        <authorList>
            <consortium name="EnsemblMetazoa"/>
        </authorList>
    </citation>
    <scope>IDENTIFICATION</scope>
</reference>
<dbReference type="InterPro" id="IPR001680">
    <property type="entry name" value="WD40_rpt"/>
</dbReference>
<evidence type="ECO:0000256" key="3">
    <source>
        <dbReference type="ARBA" id="ARBA00022737"/>
    </source>
</evidence>
<dbReference type="FunFam" id="2.130.10.10:FF:000963">
    <property type="entry name" value="AGAP001362-PA-like protein"/>
    <property type="match status" value="1"/>
</dbReference>
<reference evidence="9" key="1">
    <citation type="submission" date="2012-12" db="EMBL/GenBank/DDBJ databases">
        <authorList>
            <person name="Hellsten U."/>
            <person name="Grimwood J."/>
            <person name="Chapman J.A."/>
            <person name="Shapiro H."/>
            <person name="Aerts A."/>
            <person name="Otillar R.P."/>
            <person name="Terry A.Y."/>
            <person name="Boore J.L."/>
            <person name="Simakov O."/>
            <person name="Marletaz F."/>
            <person name="Cho S.-J."/>
            <person name="Edsinger-Gonzales E."/>
            <person name="Havlak P."/>
            <person name="Kuo D.-H."/>
            <person name="Larsson T."/>
            <person name="Lv J."/>
            <person name="Arendt D."/>
            <person name="Savage R."/>
            <person name="Osoegawa K."/>
            <person name="de Jong P."/>
            <person name="Lindberg D.R."/>
            <person name="Seaver E.C."/>
            <person name="Weisblat D.A."/>
            <person name="Putnam N.H."/>
            <person name="Grigoriev I.V."/>
            <person name="Rokhsar D.S."/>
        </authorList>
    </citation>
    <scope>NUCLEOTIDE SEQUENCE</scope>
    <source>
        <strain evidence="9">I ESC-2004</strain>
    </source>
</reference>
<feature type="repeat" description="WD" evidence="5">
    <location>
        <begin position="394"/>
        <end position="425"/>
    </location>
</feature>
<keyword evidence="4" id="KW-0539">Nucleus</keyword>
<dbReference type="HOGENOM" id="CLU_000288_77_2_1"/>
<proteinExistence type="predicted"/>
<feature type="repeat" description="WD" evidence="5">
    <location>
        <begin position="350"/>
        <end position="382"/>
    </location>
</feature>
<reference evidence="7 9" key="2">
    <citation type="journal article" date="2013" name="Nature">
        <title>Insights into bilaterian evolution from three spiralian genomes.</title>
        <authorList>
            <person name="Simakov O."/>
            <person name="Marletaz F."/>
            <person name="Cho S.J."/>
            <person name="Edsinger-Gonzales E."/>
            <person name="Havlak P."/>
            <person name="Hellsten U."/>
            <person name="Kuo D.H."/>
            <person name="Larsson T."/>
            <person name="Lv J."/>
            <person name="Arendt D."/>
            <person name="Savage R."/>
            <person name="Osoegawa K."/>
            <person name="de Jong P."/>
            <person name="Grimwood J."/>
            <person name="Chapman J.A."/>
            <person name="Shapiro H."/>
            <person name="Aerts A."/>
            <person name="Otillar R.P."/>
            <person name="Terry A.Y."/>
            <person name="Boore J.L."/>
            <person name="Grigoriev I.V."/>
            <person name="Lindberg D.R."/>
            <person name="Seaver E.C."/>
            <person name="Weisblat D.A."/>
            <person name="Putnam N.H."/>
            <person name="Rokhsar D.S."/>
        </authorList>
    </citation>
    <scope>NUCLEOTIDE SEQUENCE</scope>
    <source>
        <strain evidence="7 9">I ESC-2004</strain>
    </source>
</reference>
<feature type="region of interest" description="Disordered" evidence="6">
    <location>
        <begin position="477"/>
        <end position="521"/>
    </location>
</feature>
<comment type="subcellular location">
    <subcellularLocation>
        <location evidence="1">Nucleus</location>
    </subcellularLocation>
</comment>
<feature type="compositionally biased region" description="Gly residues" evidence="6">
    <location>
        <begin position="637"/>
        <end position="652"/>
    </location>
</feature>
<feature type="repeat" description="WD" evidence="5">
    <location>
        <begin position="263"/>
        <end position="288"/>
    </location>
</feature>
<organism evidence="7">
    <name type="scientific">Capitella teleta</name>
    <name type="common">Polychaete worm</name>
    <dbReference type="NCBI Taxonomy" id="283909"/>
    <lineage>
        <taxon>Eukaryota</taxon>
        <taxon>Metazoa</taxon>
        <taxon>Spiralia</taxon>
        <taxon>Lophotrochozoa</taxon>
        <taxon>Annelida</taxon>
        <taxon>Polychaeta</taxon>
        <taxon>Sedentaria</taxon>
        <taxon>Scolecida</taxon>
        <taxon>Capitellidae</taxon>
        <taxon>Capitella</taxon>
    </lineage>
</organism>
<keyword evidence="9" id="KW-1185">Reference proteome</keyword>
<dbReference type="FunFam" id="2.130.10.10:FF:000237">
    <property type="entry name" value="Flowering time control protein FY"/>
    <property type="match status" value="1"/>
</dbReference>
<dbReference type="PROSITE" id="PS50082">
    <property type="entry name" value="WD_REPEATS_2"/>
    <property type="match status" value="6"/>
</dbReference>
<name>R7VIX1_CAPTE</name>
<dbReference type="EMBL" id="KB291874">
    <property type="protein sequence ID" value="ELU18502.1"/>
    <property type="molecule type" value="Genomic_DNA"/>
</dbReference>
<evidence type="ECO:0000256" key="4">
    <source>
        <dbReference type="ARBA" id="ARBA00023242"/>
    </source>
</evidence>
<protein>
    <submittedName>
        <fullName evidence="7 8">Uncharacterized protein</fullName>
    </submittedName>
</protein>
<keyword evidence="2 5" id="KW-0853">WD repeat</keyword>
<accession>R7VIX1</accession>
<feature type="compositionally biased region" description="Basic and acidic residues" evidence="6">
    <location>
        <begin position="678"/>
        <end position="691"/>
    </location>
</feature>
<evidence type="ECO:0000256" key="6">
    <source>
        <dbReference type="SAM" id="MobiDB-lite"/>
    </source>
</evidence>
<dbReference type="OMA" id="CITTKFV"/>
<dbReference type="InterPro" id="IPR045245">
    <property type="entry name" value="Pfs2-like"/>
</dbReference>
<dbReference type="PANTHER" id="PTHR22836:SF0">
    <property type="entry name" value="PRE-MRNA 3' END PROCESSING PROTEIN WDR33"/>
    <property type="match status" value="1"/>
</dbReference>
<keyword evidence="3" id="KW-0677">Repeat</keyword>
<evidence type="ECO:0000256" key="5">
    <source>
        <dbReference type="PROSITE-ProRule" id="PRU00221"/>
    </source>
</evidence>
<evidence type="ECO:0000313" key="7">
    <source>
        <dbReference type="EMBL" id="ELU18502.1"/>
    </source>
</evidence>
<feature type="repeat" description="WD" evidence="5">
    <location>
        <begin position="307"/>
        <end position="348"/>
    </location>
</feature>
<dbReference type="STRING" id="283909.R7VIX1"/>
<dbReference type="Proteomes" id="UP000014760">
    <property type="component" value="Unassembled WGS sequence"/>
</dbReference>
<dbReference type="FunCoup" id="R7VIX1">
    <property type="interactions" value="744"/>
</dbReference>
<dbReference type="PANTHER" id="PTHR22836">
    <property type="entry name" value="WD40 REPEAT PROTEIN"/>
    <property type="match status" value="1"/>
</dbReference>
<evidence type="ECO:0000256" key="1">
    <source>
        <dbReference type="ARBA" id="ARBA00004123"/>
    </source>
</evidence>
<feature type="repeat" description="WD" evidence="5">
    <location>
        <begin position="221"/>
        <end position="253"/>
    </location>
</feature>
<dbReference type="AlphaFoldDB" id="R7VIX1"/>
<feature type="region of interest" description="Disordered" evidence="6">
    <location>
        <begin position="533"/>
        <end position="721"/>
    </location>
</feature>
<dbReference type="CDD" id="cd00200">
    <property type="entry name" value="WD40"/>
    <property type="match status" value="1"/>
</dbReference>
<evidence type="ECO:0000256" key="2">
    <source>
        <dbReference type="ARBA" id="ARBA00022574"/>
    </source>
</evidence>
<feature type="compositionally biased region" description="Gly residues" evidence="6">
    <location>
        <begin position="661"/>
        <end position="676"/>
    </location>
</feature>
<feature type="compositionally biased region" description="Basic and acidic residues" evidence="6">
    <location>
        <begin position="618"/>
        <end position="636"/>
    </location>
</feature>
<sequence>MDGGGVMISQSPQGSGGPPMQSPGFRNFQSGPRQPFNPRGGGGGGQSQGYQPRNRMDAPMVASSFDGKRMRNRAALRRTIDYNASMINYLENRIWQRDYRDRRALQTDPIYSCQMVPSLNLVDSPVNCVCTRHIRTSANKIRCPIFCVCWTPEGRRLVTGASSGEFTLWNGLTFNFETILQAHDSPVRKMKWSHSDQWMLTGDHSGYVKYWQSNMNNVKMFQAHKDPIRGLSFCPTDQKFASCSDDGTVRIWDFLRCTEEKILRGHGADVKCVDWHPQKSLVASGSKDTQQPLKLWDPRMGESLATIHAHKHTVMEVSFNRNGNWLLTASRDHLLKLFDIRNMKEELQSFRGHKKEATTLAWHPIHEQLFASGGSDGSIMYWMVGIDKEVGNIDCAHDNMVWTLAWHPLGHILVSGSNDHTTKFWARNRPGDLMRDRYNLNLLPKGITDDMLDMDADLAASLPGMGLEFGLPDHLKKEEPKEDMPMSSDAIPGLDFDNASLPLKGDNDRSARKKVPYAKPVPRDFQQAWVEGKQPVNVPPPNTENGGSGPPPPMQQPVEHPAEEGAPPARPFNNFGNGPPPDMNAPPQDQDMRQMAPPPSGFGGYQGPPPPQGNMEPLNKRMRGDEEWGGHEDHMNGGRGRGGYFPRGGRGGFPPNDRGGMRGGGWGQNRGRGGYNGPRDDGPPQFDDRYDGPPQRGGFRGGRGNRGSYTWRGPRGGNRGR</sequence>
<dbReference type="GO" id="GO:0005847">
    <property type="term" value="C:mRNA cleavage and polyadenylation specificity factor complex"/>
    <property type="evidence" value="ECO:0007669"/>
    <property type="project" value="TreeGrafter"/>
</dbReference>
<feature type="compositionally biased region" description="Low complexity" evidence="6">
    <location>
        <begin position="9"/>
        <end position="24"/>
    </location>
</feature>
<dbReference type="OrthoDB" id="16717at2759"/>
<dbReference type="EnsemblMetazoa" id="CapteT149680">
    <property type="protein sequence ID" value="CapteP149680"/>
    <property type="gene ID" value="CapteG149680"/>
</dbReference>
<dbReference type="PROSITE" id="PS50294">
    <property type="entry name" value="WD_REPEATS_REGION"/>
    <property type="match status" value="4"/>
</dbReference>
<feature type="region of interest" description="Disordered" evidence="6">
    <location>
        <begin position="1"/>
        <end position="54"/>
    </location>
</feature>